<sequence length="64" mass="7240">MKGLDPVTSYVGNPSTTSKELYSEACVCVKEFDTDDIDETGYYCSCFVPEQLRRFAIDIDEQTD</sequence>
<protein>
    <submittedName>
        <fullName evidence="2">Uncharacterized protein</fullName>
    </submittedName>
</protein>
<dbReference type="EMBL" id="CM007893">
    <property type="protein sequence ID" value="OTG29915.1"/>
    <property type="molecule type" value="Genomic_DNA"/>
</dbReference>
<keyword evidence="3" id="KW-1185">Reference proteome</keyword>
<evidence type="ECO:0000313" key="3">
    <source>
        <dbReference type="Proteomes" id="UP000215914"/>
    </source>
</evidence>
<dbReference type="Gramene" id="mRNA:HanXRQr2_Chr04g0190861">
    <property type="protein sequence ID" value="CDS:HanXRQr2_Chr04g0190861.1"/>
    <property type="gene ID" value="HanXRQr2_Chr04g0190861"/>
</dbReference>
<dbReference type="EMBL" id="MNCJ02000319">
    <property type="protein sequence ID" value="KAF5812286.1"/>
    <property type="molecule type" value="Genomic_DNA"/>
</dbReference>
<proteinExistence type="predicted"/>
<dbReference type="InParanoid" id="A0A251V2T1"/>
<evidence type="ECO:0000313" key="2">
    <source>
        <dbReference type="EMBL" id="OTG29915.1"/>
    </source>
</evidence>
<reference evidence="2" key="2">
    <citation type="submission" date="2017-02" db="EMBL/GenBank/DDBJ databases">
        <title>Sunflower complete genome.</title>
        <authorList>
            <person name="Langlade N."/>
            <person name="Munos S."/>
        </authorList>
    </citation>
    <scope>NUCLEOTIDE SEQUENCE [LARGE SCALE GENOMIC DNA]</scope>
    <source>
        <tissue evidence="2">Leaves</tissue>
    </source>
</reference>
<accession>A0A251V2T1</accession>
<dbReference type="Proteomes" id="UP000215914">
    <property type="component" value="Chromosome 4"/>
</dbReference>
<dbReference type="AlphaFoldDB" id="A0A251V2T1"/>
<name>A0A251V2T1_HELAN</name>
<gene>
    <name evidence="2" type="ORF">HannXRQ_Chr04g0127371</name>
    <name evidence="1" type="ORF">HanXRQr2_Chr04g0190861</name>
</gene>
<organism evidence="2 3">
    <name type="scientific">Helianthus annuus</name>
    <name type="common">Common sunflower</name>
    <dbReference type="NCBI Taxonomy" id="4232"/>
    <lineage>
        <taxon>Eukaryota</taxon>
        <taxon>Viridiplantae</taxon>
        <taxon>Streptophyta</taxon>
        <taxon>Embryophyta</taxon>
        <taxon>Tracheophyta</taxon>
        <taxon>Spermatophyta</taxon>
        <taxon>Magnoliopsida</taxon>
        <taxon>eudicotyledons</taxon>
        <taxon>Gunneridae</taxon>
        <taxon>Pentapetalae</taxon>
        <taxon>asterids</taxon>
        <taxon>campanulids</taxon>
        <taxon>Asterales</taxon>
        <taxon>Asteraceae</taxon>
        <taxon>Asteroideae</taxon>
        <taxon>Heliantheae alliance</taxon>
        <taxon>Heliantheae</taxon>
        <taxon>Helianthus</taxon>
    </lineage>
</organism>
<reference evidence="1" key="3">
    <citation type="submission" date="2020-06" db="EMBL/GenBank/DDBJ databases">
        <title>Helianthus annuus Genome sequencing and assembly Release 2.</title>
        <authorList>
            <person name="Gouzy J."/>
            <person name="Langlade N."/>
            <person name="Munos S."/>
        </authorList>
    </citation>
    <scope>NUCLEOTIDE SEQUENCE</scope>
    <source>
        <tissue evidence="1">Leaves</tissue>
    </source>
</reference>
<reference evidence="1 3" key="1">
    <citation type="journal article" date="2017" name="Nature">
        <title>The sunflower genome provides insights into oil metabolism, flowering and Asterid evolution.</title>
        <authorList>
            <person name="Badouin H."/>
            <person name="Gouzy J."/>
            <person name="Grassa C.J."/>
            <person name="Murat F."/>
            <person name="Staton S.E."/>
            <person name="Cottret L."/>
            <person name="Lelandais-Briere C."/>
            <person name="Owens G.L."/>
            <person name="Carrere S."/>
            <person name="Mayjonade B."/>
            <person name="Legrand L."/>
            <person name="Gill N."/>
            <person name="Kane N.C."/>
            <person name="Bowers J.E."/>
            <person name="Hubner S."/>
            <person name="Bellec A."/>
            <person name="Berard A."/>
            <person name="Berges H."/>
            <person name="Blanchet N."/>
            <person name="Boniface M.C."/>
            <person name="Brunel D."/>
            <person name="Catrice O."/>
            <person name="Chaidir N."/>
            <person name="Claudel C."/>
            <person name="Donnadieu C."/>
            <person name="Faraut T."/>
            <person name="Fievet G."/>
            <person name="Helmstetter N."/>
            <person name="King M."/>
            <person name="Knapp S.J."/>
            <person name="Lai Z."/>
            <person name="Le Paslier M.C."/>
            <person name="Lippi Y."/>
            <person name="Lorenzon L."/>
            <person name="Mandel J.R."/>
            <person name="Marage G."/>
            <person name="Marchand G."/>
            <person name="Marquand E."/>
            <person name="Bret-Mestries E."/>
            <person name="Morien E."/>
            <person name="Nambeesan S."/>
            <person name="Nguyen T."/>
            <person name="Pegot-Espagnet P."/>
            <person name="Pouilly N."/>
            <person name="Raftis F."/>
            <person name="Sallet E."/>
            <person name="Schiex T."/>
            <person name="Thomas J."/>
            <person name="Vandecasteele C."/>
            <person name="Vares D."/>
            <person name="Vear F."/>
            <person name="Vautrin S."/>
            <person name="Crespi M."/>
            <person name="Mangin B."/>
            <person name="Burke J.M."/>
            <person name="Salse J."/>
            <person name="Munos S."/>
            <person name="Vincourt P."/>
            <person name="Rieseberg L.H."/>
            <person name="Langlade N.B."/>
        </authorList>
    </citation>
    <scope>NUCLEOTIDE SEQUENCE [LARGE SCALE GENOMIC DNA]</scope>
    <source>
        <strain evidence="3">cv. SF193</strain>
        <tissue evidence="1">Leaves</tissue>
    </source>
</reference>
<evidence type="ECO:0000313" key="1">
    <source>
        <dbReference type="EMBL" id="KAF5812286.1"/>
    </source>
</evidence>